<feature type="transmembrane region" description="Helical" evidence="1">
    <location>
        <begin position="18"/>
        <end position="35"/>
    </location>
</feature>
<sequence>MEIVYKKLKGGCEKMRNHFFQLPFIAIFYAGLLRINNGQKLTIY</sequence>
<protein>
    <submittedName>
        <fullName evidence="2">Uncharacterized protein</fullName>
    </submittedName>
</protein>
<dbReference type="Proteomes" id="UP000183047">
    <property type="component" value="Unassembled WGS sequence"/>
</dbReference>
<gene>
    <name evidence="2" type="ORF">SAMN02910451_03006</name>
</gene>
<dbReference type="AlphaFoldDB" id="A0A1G5GRL2"/>
<organism evidence="2 3">
    <name type="scientific">Butyrivibrio hungatei</name>
    <dbReference type="NCBI Taxonomy" id="185008"/>
    <lineage>
        <taxon>Bacteria</taxon>
        <taxon>Bacillati</taxon>
        <taxon>Bacillota</taxon>
        <taxon>Clostridia</taxon>
        <taxon>Lachnospirales</taxon>
        <taxon>Lachnospiraceae</taxon>
        <taxon>Butyrivibrio</taxon>
    </lineage>
</organism>
<keyword evidence="1" id="KW-1133">Transmembrane helix</keyword>
<evidence type="ECO:0000313" key="3">
    <source>
        <dbReference type="Proteomes" id="UP000183047"/>
    </source>
</evidence>
<keyword evidence="1" id="KW-0472">Membrane</keyword>
<evidence type="ECO:0000256" key="1">
    <source>
        <dbReference type="SAM" id="Phobius"/>
    </source>
</evidence>
<keyword evidence="3" id="KW-1185">Reference proteome</keyword>
<name>A0A1G5GRL2_9FIRM</name>
<evidence type="ECO:0000313" key="2">
    <source>
        <dbReference type="EMBL" id="SCY53820.1"/>
    </source>
</evidence>
<reference evidence="3" key="1">
    <citation type="submission" date="2016-10" db="EMBL/GenBank/DDBJ databases">
        <authorList>
            <person name="Varghese N."/>
            <person name="Submissions S."/>
        </authorList>
    </citation>
    <scope>NUCLEOTIDE SEQUENCE [LARGE SCALE GENOMIC DNA]</scope>
    <source>
        <strain evidence="3">XBD2006</strain>
    </source>
</reference>
<keyword evidence="1" id="KW-0812">Transmembrane</keyword>
<dbReference type="EMBL" id="FMUR01000023">
    <property type="protein sequence ID" value="SCY53820.1"/>
    <property type="molecule type" value="Genomic_DNA"/>
</dbReference>
<proteinExistence type="predicted"/>
<accession>A0A1G5GRL2</accession>